<proteinExistence type="evidence at transcript level"/>
<feature type="signal peptide" evidence="1">
    <location>
        <begin position="1"/>
        <end position="15"/>
    </location>
</feature>
<sequence>MLVLFFAVYLQLAAASGNVPTLADLVEALNTTEKVWLILRSYDLYWQEPYDRRNCVYVEKNSFTQDAYNFTQHYITDGEKKTLQLRAKLLQKNRPVMNVILKPGRPNVKYTLRSWNKEHKCGLLMFKDNNEMHCEMYAWDSKVVDLNVTSSNSCEDEYDNICKKQRKYDGNAYQCQRALNPPEPPAPACR</sequence>
<dbReference type="AlphaFoldDB" id="A0A023FQN6"/>
<dbReference type="Gene3D" id="2.40.128.20">
    <property type="match status" value="1"/>
</dbReference>
<evidence type="ECO:0000313" key="2">
    <source>
        <dbReference type="EMBL" id="JAC24111.1"/>
    </source>
</evidence>
<dbReference type="InterPro" id="IPR012674">
    <property type="entry name" value="Calycin"/>
</dbReference>
<evidence type="ECO:0008006" key="3">
    <source>
        <dbReference type="Google" id="ProtNLM"/>
    </source>
</evidence>
<protein>
    <recommendedName>
        <fullName evidence="3">Lipocalin-2 1</fullName>
    </recommendedName>
</protein>
<name>A0A023FQN6_AMBCJ</name>
<feature type="chain" id="PRO_5012859113" description="Lipocalin-2 1" evidence="1">
    <location>
        <begin position="16"/>
        <end position="190"/>
    </location>
</feature>
<keyword evidence="1" id="KW-0732">Signal</keyword>
<organism evidence="2">
    <name type="scientific">Amblyomma cajennense</name>
    <name type="common">Cayenne tick</name>
    <name type="synonym">Acarus cajennensis</name>
    <dbReference type="NCBI Taxonomy" id="34607"/>
    <lineage>
        <taxon>Eukaryota</taxon>
        <taxon>Metazoa</taxon>
        <taxon>Ecdysozoa</taxon>
        <taxon>Arthropoda</taxon>
        <taxon>Chelicerata</taxon>
        <taxon>Arachnida</taxon>
        <taxon>Acari</taxon>
        <taxon>Parasitiformes</taxon>
        <taxon>Ixodida</taxon>
        <taxon>Ixodoidea</taxon>
        <taxon>Ixodidae</taxon>
        <taxon>Amblyomminae</taxon>
        <taxon>Amblyomma</taxon>
    </lineage>
</organism>
<accession>A0A023FQN6</accession>
<dbReference type="EMBL" id="GBBK01000371">
    <property type="protein sequence ID" value="JAC24111.1"/>
    <property type="molecule type" value="mRNA"/>
</dbReference>
<reference evidence="2" key="1">
    <citation type="submission" date="2014-03" db="EMBL/GenBank/DDBJ databases">
        <title>The sialotranscriptome of Amblyomma triste, Amblyomma parvum and Amblyomma cajennense ticks, uncovered by 454-based RNA-seq.</title>
        <authorList>
            <person name="Garcia G.R."/>
            <person name="Gardinassi L.G."/>
            <person name="Ribeiro J.M."/>
            <person name="Anatriello E."/>
            <person name="Ferreira B.R."/>
            <person name="Moreira H.N."/>
            <person name="Mafra C."/>
            <person name="Olegario M.M."/>
            <person name="Szabo P.J."/>
            <person name="Miranda-Santos I.K."/>
            <person name="Maruyama S.R."/>
        </authorList>
    </citation>
    <scope>NUCLEOTIDE SEQUENCE</scope>
    <source>
        <strain evidence="2">Uberlandia</strain>
        <tissue evidence="2">Salivary glands</tissue>
    </source>
</reference>
<evidence type="ECO:0000256" key="1">
    <source>
        <dbReference type="SAM" id="SignalP"/>
    </source>
</evidence>